<dbReference type="GO" id="GO:0016874">
    <property type="term" value="F:ligase activity"/>
    <property type="evidence" value="ECO:0007669"/>
    <property type="project" value="UniProtKB-KW"/>
</dbReference>
<organism evidence="2 3">
    <name type="scientific">Bifidobacterium felsineum</name>
    <dbReference type="NCBI Taxonomy" id="2045440"/>
    <lineage>
        <taxon>Bacteria</taxon>
        <taxon>Bacillati</taxon>
        <taxon>Actinomycetota</taxon>
        <taxon>Actinomycetes</taxon>
        <taxon>Bifidobacteriales</taxon>
        <taxon>Bifidobacteriaceae</taxon>
        <taxon>Bifidobacterium</taxon>
    </lineage>
</organism>
<dbReference type="AlphaFoldDB" id="A0A2M9HJJ1"/>
<dbReference type="Proteomes" id="UP000229239">
    <property type="component" value="Unassembled WGS sequence"/>
</dbReference>
<feature type="domain" description="BPL/LPL catalytic" evidence="1">
    <location>
        <begin position="159"/>
        <end position="358"/>
    </location>
</feature>
<dbReference type="InterPro" id="IPR004143">
    <property type="entry name" value="BPL_LPL_catalytic"/>
</dbReference>
<dbReference type="EMBL" id="PEBJ01000003">
    <property type="protein sequence ID" value="PJM76966.1"/>
    <property type="molecule type" value="Genomic_DNA"/>
</dbReference>
<protein>
    <submittedName>
        <fullName evidence="2">Ligase</fullName>
    </submittedName>
</protein>
<dbReference type="SUPFAM" id="SSF55681">
    <property type="entry name" value="Class II aaRS and biotin synthetases"/>
    <property type="match status" value="1"/>
</dbReference>
<comment type="caution">
    <text evidence="2">The sequence shown here is derived from an EMBL/GenBank/DDBJ whole genome shotgun (WGS) entry which is preliminary data.</text>
</comment>
<dbReference type="PROSITE" id="PS51733">
    <property type="entry name" value="BPL_LPL_CATALYTIC"/>
    <property type="match status" value="1"/>
</dbReference>
<dbReference type="InterPro" id="IPR050664">
    <property type="entry name" value="Octanoyltrans_LipM/LipL"/>
</dbReference>
<dbReference type="CDD" id="cd16443">
    <property type="entry name" value="LplA"/>
    <property type="match status" value="1"/>
</dbReference>
<keyword evidence="3" id="KW-1185">Reference proteome</keyword>
<accession>A0A2M9HJJ1</accession>
<evidence type="ECO:0000313" key="3">
    <source>
        <dbReference type="Proteomes" id="UP000229239"/>
    </source>
</evidence>
<evidence type="ECO:0000313" key="2">
    <source>
        <dbReference type="EMBL" id="PJM76966.1"/>
    </source>
</evidence>
<gene>
    <name evidence="2" type="ORF">CSQ86_07700</name>
</gene>
<name>A0A2M9HJJ1_9BIFI</name>
<proteinExistence type="predicted"/>
<dbReference type="RefSeq" id="WP_100494518.1">
    <property type="nucleotide sequence ID" value="NZ_PEBJ01000003.1"/>
</dbReference>
<dbReference type="PANTHER" id="PTHR43679">
    <property type="entry name" value="OCTANOYLTRANSFERASE LIPM-RELATED"/>
    <property type="match status" value="1"/>
</dbReference>
<dbReference type="PANTHER" id="PTHR43679:SF2">
    <property type="entry name" value="OCTANOYL-[GCVH]:PROTEIN N-OCTANOYLTRANSFERASE"/>
    <property type="match status" value="1"/>
</dbReference>
<sequence length="358" mass="39486">MTGIVKRGECKTPGGKLVAVNVTLAADGTAQSCQLDGDFFVESASDASAAQYLDAIARALITRRPIQPIIDACSDCQLIGTDAIAIETAFARAIDRDLIYKESVNNNKHPHNSAGMAPDDYAERWQRLKRDLIVLHDHPRTPDEQMRIDESWAREVAEGKRSPTLRIWEWTGPAVVIGRFQSTRDEVNLDVAKELGFDVVRRCTGGGAMFIEPGNTITYSLYAPLEFVQGVSIEESYKLCDWWLVEALRELGLDVRFAGLNDIASQYGKIGGAAQRRFPMHRAARGKNANDAASGAVLHHVTMAYDIDAAKMSQVLNTSREKFSDKAVKSAQKRVDPLKSQTGLSREAIIGHMLQWLA</sequence>
<dbReference type="InterPro" id="IPR045864">
    <property type="entry name" value="aa-tRNA-synth_II/BPL/LPL"/>
</dbReference>
<dbReference type="Gene3D" id="3.30.930.10">
    <property type="entry name" value="Bira Bifunctional Protein, Domain 2"/>
    <property type="match status" value="1"/>
</dbReference>
<dbReference type="OrthoDB" id="9788148at2"/>
<keyword evidence="2" id="KW-0436">Ligase</keyword>
<dbReference type="Pfam" id="PF21948">
    <property type="entry name" value="LplA-B_cat"/>
    <property type="match status" value="1"/>
</dbReference>
<reference evidence="3" key="1">
    <citation type="submission" date="2017-10" db="EMBL/GenBank/DDBJ databases">
        <title>Draft genome sequences of strains TRE 1, TRE 9, TRE H and TRI 7, isolated from tamarins, belonging to four potential novel Bifidobacterium species.</title>
        <authorList>
            <person name="Mattarelli P."/>
            <person name="Modesto M."/>
            <person name="Puglisi E."/>
            <person name="Morelli L."/>
            <person name="Bonetti A."/>
            <person name="Spezio C."/>
            <person name="Sandri C."/>
        </authorList>
    </citation>
    <scope>NUCLEOTIDE SEQUENCE [LARGE SCALE GENOMIC DNA]</scope>
    <source>
        <strain evidence="3">TREH</strain>
    </source>
</reference>
<evidence type="ECO:0000259" key="1">
    <source>
        <dbReference type="PROSITE" id="PS51733"/>
    </source>
</evidence>